<sequence length="1085" mass="120707">MDNRYGSAPPYPYGYPPPSQPYPPPQTSEVYPPPQQTSEVYPPSPHSPYQYPYASPYPNPYSQPAYPYPPHPYPQPGYSNPPSRPYSYSGPLPQTTAAPPSLQHSSSFQYGSSHYHYPDSSAYTPPNALHQLPPSNSFNSAHGQDNLVSEFPGSSGVGVGNRPSNASIYPPLDDLMSDMRLSDNRPSAPASPPAPSVPLMENLALTTPASPSGDFGYPGSMYGTHSRSPSWDSCFSYVNSCAGSPCSSNLETAGMQVVPYQKGSLKVLLLHGNLDIWVYEAKNLPNMDMFHRTLGDMFGKFPGNVGNKIDSHVSRKITSDPYVSITVCDAVIGRTYVISNEENPVWMQHFTVPVAHRAAEVHFLVKDSDVVGSQLIGSVTIPVEQLYLGAKVEGTYPILNGSGKQCKAGAVLSVSIQYTPIKNLSIYHHGVGAGPDYQGVPDTYFPLRKGGTVTLYQDAHVPDGCLPEFMLDRGMKYVHGKCWQDIFDAIRQARRLIYITGWSVWHKVKLVRESGNHASDSSLGELLRSKSAEGVRVLLLVWDDPTSRSILGYKTDGIMATHDEETRRFFKHSSVQVLLCPRIAGKRHSWVKQREVSTIYTHHQKTVIVDADAGNNRRKILGFVGGLDLCDGRYDTPVHPLFKSQQTVHKDDYHNPSFQGNTTDCPREPWHDLHCKIDGPAAYDLLANFQQRWLRASKAHGIKKLKTPSDDALLLIERLPDIVGIADVPCLSEHDPESWHVQVFRSIDSSSVKAFPKNPKEATSMNLVCGKNVLIDMSIHTAYVKAIRAAQHYIYIENQYFIGSSYNWSAHKDLGANNLIPMEIALKIAEKIKAHERFAAYIVVPMWPEGIPTGAATQRILFWQNKTMQMMYETIYKALVEVGLEEAYTPQDYLNFFCLGNREAPDGSPASAGGPHPPNSPQAMCQKSRRFMIYVHSKGMIVDDEYVILGSANINQRSMEGTRDTEIAMGAYQPHYTWAKKTAHPYGQIYGYRMSLWAEHLGLVDDCFTEPETIECVRRVRGLGEMNWRQFAAPEITEMTGHLLKYPVEVDRRGKVKPLPGCENFPDLGGRICGSFLGIQENLTI</sequence>
<keyword evidence="8" id="KW-0106">Calcium</keyword>
<evidence type="ECO:0000313" key="15">
    <source>
        <dbReference type="RefSeq" id="XP_021856475.1"/>
    </source>
</evidence>
<comment type="similarity">
    <text evidence="3">Belongs to the phospholipase D family. C2-PLD subfamily.</text>
</comment>
<dbReference type="FunFam" id="3.30.870.10:FF:000027">
    <property type="entry name" value="Phospholipase D"/>
    <property type="match status" value="1"/>
</dbReference>
<keyword evidence="14" id="KW-1185">Reference proteome</keyword>
<protein>
    <recommendedName>
        <fullName evidence="4">phospholipase D</fullName>
        <ecNumber evidence="4">3.1.4.4</ecNumber>
    </recommendedName>
</protein>
<dbReference type="KEGG" id="soe:110795766"/>
<feature type="compositionally biased region" description="Polar residues" evidence="11">
    <location>
        <begin position="94"/>
        <end position="112"/>
    </location>
</feature>
<keyword evidence="10" id="KW-0443">Lipid metabolism</keyword>
<feature type="compositionally biased region" description="Low complexity" evidence="11">
    <location>
        <begin position="76"/>
        <end position="93"/>
    </location>
</feature>
<evidence type="ECO:0000259" key="12">
    <source>
        <dbReference type="PROSITE" id="PS50004"/>
    </source>
</evidence>
<dbReference type="SMART" id="SM00155">
    <property type="entry name" value="PLDc"/>
    <property type="match status" value="2"/>
</dbReference>
<dbReference type="EC" id="3.1.4.4" evidence="4"/>
<dbReference type="AlphaFoldDB" id="A0A9R0IXW9"/>
<dbReference type="PROSITE" id="PS50035">
    <property type="entry name" value="PLD"/>
    <property type="match status" value="2"/>
</dbReference>
<dbReference type="InterPro" id="IPR015679">
    <property type="entry name" value="PLipase_D_fam"/>
</dbReference>
<feature type="compositionally biased region" description="Pro residues" evidence="11">
    <location>
        <begin position="9"/>
        <end position="35"/>
    </location>
</feature>
<accession>A0A9R0IXW9</accession>
<keyword evidence="7" id="KW-0378">Hydrolase</keyword>
<dbReference type="Pfam" id="PF12357">
    <property type="entry name" value="PLD_C"/>
    <property type="match status" value="1"/>
</dbReference>
<dbReference type="FunFam" id="3.30.870.10:FF:000025">
    <property type="entry name" value="Phospholipase D delta"/>
    <property type="match status" value="1"/>
</dbReference>
<feature type="compositionally biased region" description="Pro residues" evidence="11">
    <location>
        <begin position="55"/>
        <end position="75"/>
    </location>
</feature>
<evidence type="ECO:0000256" key="10">
    <source>
        <dbReference type="ARBA" id="ARBA00023098"/>
    </source>
</evidence>
<dbReference type="GO" id="GO:0005886">
    <property type="term" value="C:plasma membrane"/>
    <property type="evidence" value="ECO:0000318"/>
    <property type="project" value="GO_Central"/>
</dbReference>
<keyword evidence="6" id="KW-0677">Repeat</keyword>
<evidence type="ECO:0000256" key="11">
    <source>
        <dbReference type="SAM" id="MobiDB-lite"/>
    </source>
</evidence>
<dbReference type="Pfam" id="PF00614">
    <property type="entry name" value="PLDc"/>
    <property type="match status" value="2"/>
</dbReference>
<dbReference type="SUPFAM" id="SSF49562">
    <property type="entry name" value="C2 domain (Calcium/lipid-binding domain, CaLB)"/>
    <property type="match status" value="1"/>
</dbReference>
<dbReference type="Gene3D" id="2.60.40.150">
    <property type="entry name" value="C2 domain"/>
    <property type="match status" value="1"/>
</dbReference>
<dbReference type="InterPro" id="IPR035892">
    <property type="entry name" value="C2_domain_sf"/>
</dbReference>
<dbReference type="GO" id="GO:0009395">
    <property type="term" value="P:phospholipid catabolic process"/>
    <property type="evidence" value="ECO:0000318"/>
    <property type="project" value="GO_Central"/>
</dbReference>
<organism evidence="14 15">
    <name type="scientific">Spinacia oleracea</name>
    <name type="common">Spinach</name>
    <dbReference type="NCBI Taxonomy" id="3562"/>
    <lineage>
        <taxon>Eukaryota</taxon>
        <taxon>Viridiplantae</taxon>
        <taxon>Streptophyta</taxon>
        <taxon>Embryophyta</taxon>
        <taxon>Tracheophyta</taxon>
        <taxon>Spermatophyta</taxon>
        <taxon>Magnoliopsida</taxon>
        <taxon>eudicotyledons</taxon>
        <taxon>Gunneridae</taxon>
        <taxon>Pentapetalae</taxon>
        <taxon>Caryophyllales</taxon>
        <taxon>Chenopodiaceae</taxon>
        <taxon>Chenopodioideae</taxon>
        <taxon>Anserineae</taxon>
        <taxon>Spinacia</taxon>
    </lineage>
</organism>
<dbReference type="OrthoDB" id="14911at2759"/>
<dbReference type="InterPro" id="IPR001736">
    <property type="entry name" value="PLipase_D/transphosphatidylase"/>
</dbReference>
<feature type="domain" description="PLD phosphodiesterase" evidence="13">
    <location>
        <begin position="598"/>
        <end position="633"/>
    </location>
</feature>
<feature type="region of interest" description="Disordered" evidence="11">
    <location>
        <begin position="1"/>
        <end position="198"/>
    </location>
</feature>
<evidence type="ECO:0000256" key="5">
    <source>
        <dbReference type="ARBA" id="ARBA00022723"/>
    </source>
</evidence>
<dbReference type="SMART" id="SM00239">
    <property type="entry name" value="C2"/>
    <property type="match status" value="1"/>
</dbReference>
<evidence type="ECO:0000256" key="9">
    <source>
        <dbReference type="ARBA" id="ARBA00022963"/>
    </source>
</evidence>
<dbReference type="SUPFAM" id="SSF56024">
    <property type="entry name" value="Phospholipase D/nuclease"/>
    <property type="match status" value="2"/>
</dbReference>
<dbReference type="RefSeq" id="XP_021856475.1">
    <property type="nucleotide sequence ID" value="XM_022000783.2"/>
</dbReference>
<dbReference type="PANTHER" id="PTHR18896">
    <property type="entry name" value="PHOSPHOLIPASE D"/>
    <property type="match status" value="1"/>
</dbReference>
<evidence type="ECO:0000256" key="2">
    <source>
        <dbReference type="ARBA" id="ARBA00001913"/>
    </source>
</evidence>
<keyword evidence="9" id="KW-0442">Lipid degradation</keyword>
<dbReference type="Pfam" id="PF00168">
    <property type="entry name" value="C2"/>
    <property type="match status" value="1"/>
</dbReference>
<evidence type="ECO:0000256" key="1">
    <source>
        <dbReference type="ARBA" id="ARBA00000798"/>
    </source>
</evidence>
<evidence type="ECO:0000256" key="6">
    <source>
        <dbReference type="ARBA" id="ARBA00022737"/>
    </source>
</evidence>
<reference evidence="14" key="1">
    <citation type="journal article" date="2021" name="Nat. Commun.">
        <title>Genomic analyses provide insights into spinach domestication and the genetic basis of agronomic traits.</title>
        <authorList>
            <person name="Cai X."/>
            <person name="Sun X."/>
            <person name="Xu C."/>
            <person name="Sun H."/>
            <person name="Wang X."/>
            <person name="Ge C."/>
            <person name="Zhang Z."/>
            <person name="Wang Q."/>
            <person name="Fei Z."/>
            <person name="Jiao C."/>
            <person name="Wang Q."/>
        </authorList>
    </citation>
    <scope>NUCLEOTIDE SEQUENCE [LARGE SCALE GENOMIC DNA]</scope>
    <source>
        <strain evidence="14">cv. Varoflay</strain>
    </source>
</reference>
<evidence type="ECO:0000313" key="14">
    <source>
        <dbReference type="Proteomes" id="UP000813463"/>
    </source>
</evidence>
<dbReference type="PROSITE" id="PS50004">
    <property type="entry name" value="C2"/>
    <property type="match status" value="1"/>
</dbReference>
<dbReference type="InterPro" id="IPR024632">
    <property type="entry name" value="PLipase_D_C"/>
</dbReference>
<dbReference type="GO" id="GO:0046872">
    <property type="term" value="F:metal ion binding"/>
    <property type="evidence" value="ECO:0007669"/>
    <property type="project" value="UniProtKB-KW"/>
</dbReference>
<keyword evidence="5" id="KW-0479">Metal-binding</keyword>
<dbReference type="GeneID" id="110795766"/>
<name>A0A9R0IXW9_SPIOL</name>
<evidence type="ECO:0000259" key="13">
    <source>
        <dbReference type="PROSITE" id="PS50035"/>
    </source>
</evidence>
<feature type="domain" description="PLD phosphodiesterase" evidence="13">
    <location>
        <begin position="931"/>
        <end position="958"/>
    </location>
</feature>
<comment type="catalytic activity">
    <reaction evidence="1">
        <text>a 1,2-diacyl-sn-glycero-3-phosphocholine + H2O = a 1,2-diacyl-sn-glycero-3-phosphate + choline + H(+)</text>
        <dbReference type="Rhea" id="RHEA:14445"/>
        <dbReference type="ChEBI" id="CHEBI:15354"/>
        <dbReference type="ChEBI" id="CHEBI:15377"/>
        <dbReference type="ChEBI" id="CHEBI:15378"/>
        <dbReference type="ChEBI" id="CHEBI:57643"/>
        <dbReference type="ChEBI" id="CHEBI:58608"/>
        <dbReference type="EC" id="3.1.4.4"/>
    </reaction>
</comment>
<feature type="domain" description="C2" evidence="12">
    <location>
        <begin position="254"/>
        <end position="396"/>
    </location>
</feature>
<evidence type="ECO:0000256" key="8">
    <source>
        <dbReference type="ARBA" id="ARBA00022837"/>
    </source>
</evidence>
<dbReference type="GO" id="GO:0004630">
    <property type="term" value="F:phospholipase D activity"/>
    <property type="evidence" value="ECO:0000318"/>
    <property type="project" value="GO_Central"/>
</dbReference>
<dbReference type="PANTHER" id="PTHR18896:SF65">
    <property type="entry name" value="PHOSPHOLIPASE D BETA 1"/>
    <property type="match status" value="1"/>
</dbReference>
<dbReference type="Gene3D" id="3.30.870.10">
    <property type="entry name" value="Endonuclease Chain A"/>
    <property type="match status" value="2"/>
</dbReference>
<evidence type="ECO:0000256" key="3">
    <source>
        <dbReference type="ARBA" id="ARBA00010683"/>
    </source>
</evidence>
<evidence type="ECO:0000256" key="4">
    <source>
        <dbReference type="ARBA" id="ARBA00012027"/>
    </source>
</evidence>
<feature type="compositionally biased region" description="Polar residues" evidence="11">
    <location>
        <begin position="133"/>
        <end position="147"/>
    </location>
</feature>
<proteinExistence type="inferred from homology"/>
<dbReference type="CDD" id="cd04015">
    <property type="entry name" value="C2_plant_PLD"/>
    <property type="match status" value="1"/>
</dbReference>
<gene>
    <name evidence="15" type="primary">LOC110795766</name>
</gene>
<dbReference type="InterPro" id="IPR000008">
    <property type="entry name" value="C2_dom"/>
</dbReference>
<comment type="cofactor">
    <cofactor evidence="2">
        <name>Ca(2+)</name>
        <dbReference type="ChEBI" id="CHEBI:29108"/>
    </cofactor>
</comment>
<dbReference type="Proteomes" id="UP000813463">
    <property type="component" value="Chromosome 2"/>
</dbReference>
<evidence type="ECO:0000256" key="7">
    <source>
        <dbReference type="ARBA" id="ARBA00022801"/>
    </source>
</evidence>
<reference evidence="15" key="2">
    <citation type="submission" date="2025-08" db="UniProtKB">
        <authorList>
            <consortium name="RefSeq"/>
        </authorList>
    </citation>
    <scope>IDENTIFICATION</scope>
    <source>
        <tissue evidence="15">Leaf</tissue>
    </source>
</reference>